<proteinExistence type="predicted"/>
<gene>
    <name evidence="1" type="ORF">QR680_004332</name>
</gene>
<name>A0AA39HNE4_9BILA</name>
<dbReference type="AlphaFoldDB" id="A0AA39HNE4"/>
<keyword evidence="2" id="KW-1185">Reference proteome</keyword>
<organism evidence="1 2">
    <name type="scientific">Steinernema hermaphroditum</name>
    <dbReference type="NCBI Taxonomy" id="289476"/>
    <lineage>
        <taxon>Eukaryota</taxon>
        <taxon>Metazoa</taxon>
        <taxon>Ecdysozoa</taxon>
        <taxon>Nematoda</taxon>
        <taxon>Chromadorea</taxon>
        <taxon>Rhabditida</taxon>
        <taxon>Tylenchina</taxon>
        <taxon>Panagrolaimomorpha</taxon>
        <taxon>Strongyloidoidea</taxon>
        <taxon>Steinernematidae</taxon>
        <taxon>Steinernema</taxon>
    </lineage>
</organism>
<comment type="caution">
    <text evidence="1">The sequence shown here is derived from an EMBL/GenBank/DDBJ whole genome shotgun (WGS) entry which is preliminary data.</text>
</comment>
<accession>A0AA39HNE4</accession>
<sequence length="116" mass="13450">MDNVPYAFCTAVAELLPSTKSRLNYQLLHKFTEVADSRECIIWKSAIEIALKKRRLWRCRYVSFPAFRTAPESVSTDLQLFLEQIRPPMRPSIYYVSLEGEVTSKAVWQSPFTEVS</sequence>
<evidence type="ECO:0000313" key="2">
    <source>
        <dbReference type="Proteomes" id="UP001175271"/>
    </source>
</evidence>
<protein>
    <submittedName>
        <fullName evidence="1">Uncharacterized protein</fullName>
    </submittedName>
</protein>
<reference evidence="1" key="1">
    <citation type="submission" date="2023-06" db="EMBL/GenBank/DDBJ databases">
        <title>Genomic analysis of the entomopathogenic nematode Steinernema hermaphroditum.</title>
        <authorList>
            <person name="Schwarz E.M."/>
            <person name="Heppert J.K."/>
            <person name="Baniya A."/>
            <person name="Schwartz H.T."/>
            <person name="Tan C.-H."/>
            <person name="Antoshechkin I."/>
            <person name="Sternberg P.W."/>
            <person name="Goodrich-Blair H."/>
            <person name="Dillman A.R."/>
        </authorList>
    </citation>
    <scope>NUCLEOTIDE SEQUENCE</scope>
    <source>
        <strain evidence="1">PS9179</strain>
        <tissue evidence="1">Whole animal</tissue>
    </source>
</reference>
<evidence type="ECO:0000313" key="1">
    <source>
        <dbReference type="EMBL" id="KAK0409088.1"/>
    </source>
</evidence>
<dbReference type="Proteomes" id="UP001175271">
    <property type="component" value="Unassembled WGS sequence"/>
</dbReference>
<dbReference type="EMBL" id="JAUCMV010000003">
    <property type="protein sequence ID" value="KAK0409088.1"/>
    <property type="molecule type" value="Genomic_DNA"/>
</dbReference>